<dbReference type="PANTHER" id="PTHR38471:SF2">
    <property type="entry name" value="FOUR HELIX BUNDLE PROTEIN"/>
    <property type="match status" value="1"/>
</dbReference>
<dbReference type="InterPro" id="IPR036583">
    <property type="entry name" value="23S_rRNA_IVS_sf"/>
</dbReference>
<accession>A0A1F5E416</accession>
<evidence type="ECO:0000313" key="1">
    <source>
        <dbReference type="EMBL" id="OGD62070.1"/>
    </source>
</evidence>
<comment type="caution">
    <text evidence="1">The sequence shown here is derived from an EMBL/GenBank/DDBJ whole genome shotgun (WGS) entry which is preliminary data.</text>
</comment>
<protein>
    <submittedName>
        <fullName evidence="1">Four helix bundle protein</fullName>
    </submittedName>
</protein>
<dbReference type="Gene3D" id="1.20.1440.60">
    <property type="entry name" value="23S rRNA-intervening sequence"/>
    <property type="match status" value="1"/>
</dbReference>
<dbReference type="Proteomes" id="UP000178583">
    <property type="component" value="Unassembled WGS sequence"/>
</dbReference>
<dbReference type="CDD" id="cd16377">
    <property type="entry name" value="23S_rRNA_IVP_like"/>
    <property type="match status" value="1"/>
</dbReference>
<organism evidence="1 2">
    <name type="scientific">Candidatus Berkelbacteria bacterium RIFOXYA2_FULL_43_10</name>
    <dbReference type="NCBI Taxonomy" id="1797472"/>
    <lineage>
        <taxon>Bacteria</taxon>
        <taxon>Candidatus Berkelbacteria</taxon>
    </lineage>
</organism>
<reference evidence="1 2" key="1">
    <citation type="journal article" date="2016" name="Nat. Commun.">
        <title>Thousands of microbial genomes shed light on interconnected biogeochemical processes in an aquifer system.</title>
        <authorList>
            <person name="Anantharaman K."/>
            <person name="Brown C.T."/>
            <person name="Hug L.A."/>
            <person name="Sharon I."/>
            <person name="Castelle C.J."/>
            <person name="Probst A.J."/>
            <person name="Thomas B.C."/>
            <person name="Singh A."/>
            <person name="Wilkins M.J."/>
            <person name="Karaoz U."/>
            <person name="Brodie E.L."/>
            <person name="Williams K.H."/>
            <person name="Hubbard S.S."/>
            <person name="Banfield J.F."/>
        </authorList>
    </citation>
    <scope>NUCLEOTIDE SEQUENCE [LARGE SCALE GENOMIC DNA]</scope>
</reference>
<name>A0A1F5E416_9BACT</name>
<dbReference type="Pfam" id="PF05635">
    <property type="entry name" value="23S_rRNA_IVP"/>
    <property type="match status" value="1"/>
</dbReference>
<proteinExistence type="predicted"/>
<evidence type="ECO:0000313" key="2">
    <source>
        <dbReference type="Proteomes" id="UP000178583"/>
    </source>
</evidence>
<dbReference type="SUPFAM" id="SSF158446">
    <property type="entry name" value="IVS-encoded protein-like"/>
    <property type="match status" value="1"/>
</dbReference>
<dbReference type="PANTHER" id="PTHR38471">
    <property type="entry name" value="FOUR HELIX BUNDLE PROTEIN"/>
    <property type="match status" value="1"/>
</dbReference>
<dbReference type="AlphaFoldDB" id="A0A1F5E416"/>
<gene>
    <name evidence="1" type="ORF">A2215_00475</name>
</gene>
<dbReference type="NCBIfam" id="TIGR02436">
    <property type="entry name" value="four helix bundle protein"/>
    <property type="match status" value="1"/>
</dbReference>
<sequence>MGKIVTFRDLIVWQKSHQLTLEVYRTVKDFPRYEEFGLSSQMRRSASSVPATIAEGFKRKSNKDSCHFYNIAASSLEELKYHLILSKDLQYISEEQFDLLFNKAEEISRLLHSWKESQK</sequence>
<dbReference type="InterPro" id="IPR012657">
    <property type="entry name" value="23S_rRNA-intervening_sequence"/>
</dbReference>
<dbReference type="STRING" id="1797472.A2215_00475"/>
<dbReference type="EMBL" id="MEZY01000055">
    <property type="protein sequence ID" value="OGD62070.1"/>
    <property type="molecule type" value="Genomic_DNA"/>
</dbReference>